<dbReference type="AlphaFoldDB" id="M2LMH6"/>
<evidence type="ECO:0000259" key="6">
    <source>
        <dbReference type="Pfam" id="PF01494"/>
    </source>
</evidence>
<proteinExistence type="inferred from homology"/>
<name>M2LMH6_BAUPA</name>
<accession>M2LMH6</accession>
<keyword evidence="4" id="KW-0560">Oxidoreductase</keyword>
<comment type="similarity">
    <text evidence="1">Belongs to the paxM FAD-dependent monooxygenase family.</text>
</comment>
<dbReference type="OrthoDB" id="9993796at2759"/>
<feature type="domain" description="FAD-binding" evidence="6">
    <location>
        <begin position="6"/>
        <end position="376"/>
    </location>
</feature>
<organism evidence="7 8">
    <name type="scientific">Baudoinia panamericana (strain UAMH 10762)</name>
    <name type="common">Angels' share fungus</name>
    <name type="synonym">Baudoinia compniacensis (strain UAMH 10762)</name>
    <dbReference type="NCBI Taxonomy" id="717646"/>
    <lineage>
        <taxon>Eukaryota</taxon>
        <taxon>Fungi</taxon>
        <taxon>Dikarya</taxon>
        <taxon>Ascomycota</taxon>
        <taxon>Pezizomycotina</taxon>
        <taxon>Dothideomycetes</taxon>
        <taxon>Dothideomycetidae</taxon>
        <taxon>Mycosphaerellales</taxon>
        <taxon>Teratosphaeriaceae</taxon>
        <taxon>Baudoinia</taxon>
    </lineage>
</organism>
<dbReference type="InterPro" id="IPR002938">
    <property type="entry name" value="FAD-bd"/>
</dbReference>
<dbReference type="InterPro" id="IPR036188">
    <property type="entry name" value="FAD/NAD-bd_sf"/>
</dbReference>
<dbReference type="PANTHER" id="PTHR13789:SF314">
    <property type="entry name" value="FAD-BINDING DOMAIN-CONTAINING PROTEIN"/>
    <property type="match status" value="1"/>
</dbReference>
<dbReference type="SUPFAM" id="SSF51905">
    <property type="entry name" value="FAD/NAD(P)-binding domain"/>
    <property type="match status" value="1"/>
</dbReference>
<protein>
    <recommendedName>
        <fullName evidence="6">FAD-binding domain-containing protein</fullName>
    </recommendedName>
</protein>
<dbReference type="Pfam" id="PF01494">
    <property type="entry name" value="FAD_binding_3"/>
    <property type="match status" value="1"/>
</dbReference>
<dbReference type="GO" id="GO:0004497">
    <property type="term" value="F:monooxygenase activity"/>
    <property type="evidence" value="ECO:0007669"/>
    <property type="project" value="UniProtKB-KW"/>
</dbReference>
<dbReference type="Gene3D" id="3.50.50.60">
    <property type="entry name" value="FAD/NAD(P)-binding domain"/>
    <property type="match status" value="1"/>
</dbReference>
<evidence type="ECO:0000256" key="5">
    <source>
        <dbReference type="ARBA" id="ARBA00023033"/>
    </source>
</evidence>
<dbReference type="InterPro" id="IPR050493">
    <property type="entry name" value="FAD-dep_Monooxygenase_BioMet"/>
</dbReference>
<evidence type="ECO:0000256" key="3">
    <source>
        <dbReference type="ARBA" id="ARBA00022827"/>
    </source>
</evidence>
<keyword evidence="8" id="KW-1185">Reference proteome</keyword>
<evidence type="ECO:0000256" key="1">
    <source>
        <dbReference type="ARBA" id="ARBA00007992"/>
    </source>
</evidence>
<dbReference type="OMA" id="GLTCYRI"/>
<dbReference type="HOGENOM" id="CLU_009665_19_0_1"/>
<dbReference type="GeneID" id="19110310"/>
<evidence type="ECO:0000256" key="4">
    <source>
        <dbReference type="ARBA" id="ARBA00023002"/>
    </source>
</evidence>
<dbReference type="GO" id="GO:0071949">
    <property type="term" value="F:FAD binding"/>
    <property type="evidence" value="ECO:0007669"/>
    <property type="project" value="InterPro"/>
</dbReference>
<reference evidence="7 8" key="1">
    <citation type="journal article" date="2012" name="PLoS Pathog.">
        <title>Diverse lifestyles and strategies of plant pathogenesis encoded in the genomes of eighteen Dothideomycetes fungi.</title>
        <authorList>
            <person name="Ohm R.A."/>
            <person name="Feau N."/>
            <person name="Henrissat B."/>
            <person name="Schoch C.L."/>
            <person name="Horwitz B.A."/>
            <person name="Barry K.W."/>
            <person name="Condon B.J."/>
            <person name="Copeland A.C."/>
            <person name="Dhillon B."/>
            <person name="Glaser F."/>
            <person name="Hesse C.N."/>
            <person name="Kosti I."/>
            <person name="LaButti K."/>
            <person name="Lindquist E.A."/>
            <person name="Lucas S."/>
            <person name="Salamov A.A."/>
            <person name="Bradshaw R.E."/>
            <person name="Ciuffetti L."/>
            <person name="Hamelin R.C."/>
            <person name="Kema G.H.J."/>
            <person name="Lawrence C."/>
            <person name="Scott J.A."/>
            <person name="Spatafora J.W."/>
            <person name="Turgeon B.G."/>
            <person name="de Wit P.J.G.M."/>
            <person name="Zhong S."/>
            <person name="Goodwin S.B."/>
            <person name="Grigoriev I.V."/>
        </authorList>
    </citation>
    <scope>NUCLEOTIDE SEQUENCE [LARGE SCALE GENOMIC DNA]</scope>
    <source>
        <strain evidence="7 8">UAMH 10762</strain>
    </source>
</reference>
<sequence>MIGGHLKVTIVGAGLAGTIATRVLREFHDVTLIERTPSTRQEFGAAINMGPTVTSWLESVGFDRKKAGSLVATQSRMYSGKSGEELQKIDMAPFAQHNPSDWLFQHRADLWSEFFRLATGPADEVALKHEDGSVRCIWNAEVLDIDVNSGDVTLADGRVIPSDLVIGADGIRSVVRHKVVGEEAFRSARPSGSSAFRLTIPAEIVPKASADKFLNREAPVSLEVFLSLDSSNRSVVMYPCRDFQLLNMACIAPDNVIGVETEESWFAKGRKTDLDRCFEDFCPEIKSLLGVACDDTVNLWQLRDQDPLPTYINGRTVLIGDAAHAMTPHQGQGGTQAVEDAAAFQLFAHATRATVPTILKDFDRVRRTRASQIQNNTREAHERKTPERLWKHSLYNWTYPGINECLRRLNAGEEMIDV</sequence>
<keyword evidence="5" id="KW-0503">Monooxygenase</keyword>
<dbReference type="SUPFAM" id="SSF54373">
    <property type="entry name" value="FAD-linked reductases, C-terminal domain"/>
    <property type="match status" value="1"/>
</dbReference>
<dbReference type="PRINTS" id="PR00420">
    <property type="entry name" value="RNGMNOXGNASE"/>
</dbReference>
<evidence type="ECO:0000256" key="2">
    <source>
        <dbReference type="ARBA" id="ARBA00022630"/>
    </source>
</evidence>
<dbReference type="eggNOG" id="KOG2614">
    <property type="taxonomic scope" value="Eukaryota"/>
</dbReference>
<keyword evidence="2" id="KW-0285">Flavoprotein</keyword>
<dbReference type="RefSeq" id="XP_007677362.1">
    <property type="nucleotide sequence ID" value="XM_007679172.1"/>
</dbReference>
<dbReference type="Proteomes" id="UP000011761">
    <property type="component" value="Unassembled WGS sequence"/>
</dbReference>
<evidence type="ECO:0000313" key="7">
    <source>
        <dbReference type="EMBL" id="EMC95502.1"/>
    </source>
</evidence>
<keyword evidence="3" id="KW-0274">FAD</keyword>
<dbReference type="PANTHER" id="PTHR13789">
    <property type="entry name" value="MONOOXYGENASE"/>
    <property type="match status" value="1"/>
</dbReference>
<dbReference type="EMBL" id="KB445557">
    <property type="protein sequence ID" value="EMC95502.1"/>
    <property type="molecule type" value="Genomic_DNA"/>
</dbReference>
<gene>
    <name evidence="7" type="ORF">BAUCODRAFT_25510</name>
</gene>
<dbReference type="KEGG" id="bcom:BAUCODRAFT_25510"/>
<evidence type="ECO:0000313" key="8">
    <source>
        <dbReference type="Proteomes" id="UP000011761"/>
    </source>
</evidence>